<dbReference type="PANTHER" id="PTHR31232:SF161">
    <property type="entry name" value="F11M15.10 PROTEIN-RELATED"/>
    <property type="match status" value="1"/>
</dbReference>
<comment type="similarity">
    <text evidence="2 6">Belongs to the plant self-incompatibility (S1) protein family.</text>
</comment>
<dbReference type="AlphaFoldDB" id="A0A816PSC8"/>
<reference evidence="7" key="1">
    <citation type="submission" date="2021-01" db="EMBL/GenBank/DDBJ databases">
        <authorList>
            <consortium name="Genoscope - CEA"/>
            <person name="William W."/>
        </authorList>
    </citation>
    <scope>NUCLEOTIDE SEQUENCE</scope>
</reference>
<dbReference type="GO" id="GO:0005576">
    <property type="term" value="C:extracellular region"/>
    <property type="evidence" value="ECO:0007669"/>
    <property type="project" value="UniProtKB-SubCell"/>
</dbReference>
<dbReference type="GO" id="GO:0060320">
    <property type="term" value="P:rejection of self pollen"/>
    <property type="evidence" value="ECO:0007669"/>
    <property type="project" value="UniProtKB-KW"/>
</dbReference>
<dbReference type="Proteomes" id="UP001295469">
    <property type="component" value="Chromosome A09"/>
</dbReference>
<sequence>MVNRPAKIIQMVDRQVRNRLSSVRGVSEAIWHQVVAPLSKCEKNRVIIRNELGPGRSLEYHCHSNGKDQGVQFLKFNEERNFEFVDHFFGKKNKVNCVLRQGLRMQNSSRDFEAYHTSNNKQTWIYLWNYVLSKHTGIIIFGVVKKRLLQMFVPSEEFEKNVGGSEVQNEFSFKLSRLSNLC</sequence>
<feature type="non-terminal residue" evidence="7">
    <location>
        <position position="182"/>
    </location>
</feature>
<evidence type="ECO:0000256" key="4">
    <source>
        <dbReference type="ARBA" id="ARBA00022525"/>
    </source>
</evidence>
<keyword evidence="3 6" id="KW-0713">Self-incompatibility</keyword>
<protein>
    <recommendedName>
        <fullName evidence="6">S-protein homolog</fullName>
    </recommendedName>
</protein>
<dbReference type="InterPro" id="IPR010264">
    <property type="entry name" value="Self-incomp_S1"/>
</dbReference>
<accession>A0A816PSC8</accession>
<dbReference type="Pfam" id="PF05938">
    <property type="entry name" value="Self-incomp_S1"/>
    <property type="match status" value="1"/>
</dbReference>
<evidence type="ECO:0000256" key="6">
    <source>
        <dbReference type="RuleBase" id="RU367044"/>
    </source>
</evidence>
<name>A0A816PSC8_BRANA</name>
<organism evidence="7">
    <name type="scientific">Brassica napus</name>
    <name type="common">Rape</name>
    <dbReference type="NCBI Taxonomy" id="3708"/>
    <lineage>
        <taxon>Eukaryota</taxon>
        <taxon>Viridiplantae</taxon>
        <taxon>Streptophyta</taxon>
        <taxon>Embryophyta</taxon>
        <taxon>Tracheophyta</taxon>
        <taxon>Spermatophyta</taxon>
        <taxon>Magnoliopsida</taxon>
        <taxon>eudicotyledons</taxon>
        <taxon>Gunneridae</taxon>
        <taxon>Pentapetalae</taxon>
        <taxon>rosids</taxon>
        <taxon>malvids</taxon>
        <taxon>Brassicales</taxon>
        <taxon>Brassicaceae</taxon>
        <taxon>Brassiceae</taxon>
        <taxon>Brassica</taxon>
    </lineage>
</organism>
<evidence type="ECO:0000256" key="3">
    <source>
        <dbReference type="ARBA" id="ARBA00022471"/>
    </source>
</evidence>
<comment type="subcellular location">
    <subcellularLocation>
        <location evidence="1 6">Secreted</location>
    </subcellularLocation>
</comment>
<dbReference type="PANTHER" id="PTHR31232">
    <property type="match status" value="1"/>
</dbReference>
<evidence type="ECO:0000256" key="2">
    <source>
        <dbReference type="ARBA" id="ARBA00005581"/>
    </source>
</evidence>
<keyword evidence="5" id="KW-0732">Signal</keyword>
<dbReference type="EMBL" id="HG994363">
    <property type="protein sequence ID" value="CAF2051612.1"/>
    <property type="molecule type" value="Genomic_DNA"/>
</dbReference>
<evidence type="ECO:0000256" key="5">
    <source>
        <dbReference type="ARBA" id="ARBA00022729"/>
    </source>
</evidence>
<evidence type="ECO:0000256" key="1">
    <source>
        <dbReference type="ARBA" id="ARBA00004613"/>
    </source>
</evidence>
<gene>
    <name evidence="7" type="ORF">DARMORV10_A09P65560.1</name>
</gene>
<evidence type="ECO:0000313" key="7">
    <source>
        <dbReference type="EMBL" id="CAF2051612.1"/>
    </source>
</evidence>
<proteinExistence type="inferred from homology"/>
<keyword evidence="4 6" id="KW-0964">Secreted</keyword>